<keyword evidence="2" id="KW-1185">Reference proteome</keyword>
<comment type="caution">
    <text evidence="1">The sequence shown here is derived from an EMBL/GenBank/DDBJ whole genome shotgun (WGS) entry which is preliminary data.</text>
</comment>
<dbReference type="GeneID" id="70188895"/>
<evidence type="ECO:0000313" key="2">
    <source>
        <dbReference type="Proteomes" id="UP000756346"/>
    </source>
</evidence>
<reference evidence="1" key="1">
    <citation type="journal article" date="2021" name="Nat. Commun.">
        <title>Genetic determinants of endophytism in the Arabidopsis root mycobiome.</title>
        <authorList>
            <person name="Mesny F."/>
            <person name="Miyauchi S."/>
            <person name="Thiergart T."/>
            <person name="Pickel B."/>
            <person name="Atanasova L."/>
            <person name="Karlsson M."/>
            <person name="Huettel B."/>
            <person name="Barry K.W."/>
            <person name="Haridas S."/>
            <person name="Chen C."/>
            <person name="Bauer D."/>
            <person name="Andreopoulos W."/>
            <person name="Pangilinan J."/>
            <person name="LaButti K."/>
            <person name="Riley R."/>
            <person name="Lipzen A."/>
            <person name="Clum A."/>
            <person name="Drula E."/>
            <person name="Henrissat B."/>
            <person name="Kohler A."/>
            <person name="Grigoriev I.V."/>
            <person name="Martin F.M."/>
            <person name="Hacquard S."/>
        </authorList>
    </citation>
    <scope>NUCLEOTIDE SEQUENCE</scope>
    <source>
        <strain evidence="1">MPI-CAGE-CH-0230</strain>
    </source>
</reference>
<dbReference type="OrthoDB" id="411394at2759"/>
<dbReference type="RefSeq" id="XP_046008379.1">
    <property type="nucleotide sequence ID" value="XM_046159349.1"/>
</dbReference>
<dbReference type="Proteomes" id="UP000756346">
    <property type="component" value="Unassembled WGS sequence"/>
</dbReference>
<dbReference type="EMBL" id="JAGTJQ010000009">
    <property type="protein sequence ID" value="KAH7024831.1"/>
    <property type="molecule type" value="Genomic_DNA"/>
</dbReference>
<sequence>MGVIQISHRILIDHDATKRSFALGLGLTFDNHPNALSDGADEPMQRRAVHDSNQLRADQVCVYKHDGVDRTQRSLAFVVEYKPPHKLTLPHLRVSLREMDIQQEVINRSTIPTDKGELFSYHADRIVAAAVSQTYHYMITGGLTYSYVTTGEAIIFLKIDWQSPEHLLFHLAEPRAEVLAHPDNAVHCTAVSQVLAFTLLAIEDQHSNPGQDERLTECNIS</sequence>
<evidence type="ECO:0000313" key="1">
    <source>
        <dbReference type="EMBL" id="KAH7024831.1"/>
    </source>
</evidence>
<accession>A0A9P8Y0Y2</accession>
<name>A0A9P8Y0Y2_9PEZI</name>
<gene>
    <name evidence="1" type="ORF">B0I36DRAFT_366739</name>
</gene>
<dbReference type="AlphaFoldDB" id="A0A9P8Y0Y2"/>
<protein>
    <submittedName>
        <fullName evidence="1">Uncharacterized protein</fullName>
    </submittedName>
</protein>
<organism evidence="1 2">
    <name type="scientific">Microdochium trichocladiopsis</name>
    <dbReference type="NCBI Taxonomy" id="1682393"/>
    <lineage>
        <taxon>Eukaryota</taxon>
        <taxon>Fungi</taxon>
        <taxon>Dikarya</taxon>
        <taxon>Ascomycota</taxon>
        <taxon>Pezizomycotina</taxon>
        <taxon>Sordariomycetes</taxon>
        <taxon>Xylariomycetidae</taxon>
        <taxon>Xylariales</taxon>
        <taxon>Microdochiaceae</taxon>
        <taxon>Microdochium</taxon>
    </lineage>
</organism>
<proteinExistence type="predicted"/>